<protein>
    <submittedName>
        <fullName evidence="2">Uncharacterized protein</fullName>
    </submittedName>
</protein>
<feature type="region of interest" description="Disordered" evidence="1">
    <location>
        <begin position="1"/>
        <end position="63"/>
    </location>
</feature>
<dbReference type="Proteomes" id="UP001140011">
    <property type="component" value="Unassembled WGS sequence"/>
</dbReference>
<feature type="compositionally biased region" description="Basic and acidic residues" evidence="1">
    <location>
        <begin position="53"/>
        <end position="63"/>
    </location>
</feature>
<sequence>MNSMPMFSSPPRRPQQQSSLAMREISRSGGGGNREMHRTRKPEFRNLSNSSRASRDSEQPWRKRFREQCMDRLTEARDQSFMQRRQQVLSGDDETMSEGEDLSEQAMCNIIQQEWVRFKADMERQSLEYGDFDDSIIEDIEDDLGMQAREYAEWAEYEQQLLEAEMMEAELVDVDMEGLDELDIDDEGLL</sequence>
<organism evidence="2 3">
    <name type="scientific">Coemansia pectinata</name>
    <dbReference type="NCBI Taxonomy" id="1052879"/>
    <lineage>
        <taxon>Eukaryota</taxon>
        <taxon>Fungi</taxon>
        <taxon>Fungi incertae sedis</taxon>
        <taxon>Zoopagomycota</taxon>
        <taxon>Kickxellomycotina</taxon>
        <taxon>Kickxellomycetes</taxon>
        <taxon>Kickxellales</taxon>
        <taxon>Kickxellaceae</taxon>
        <taxon>Coemansia</taxon>
    </lineage>
</organism>
<dbReference type="AlphaFoldDB" id="A0A9W8GQU6"/>
<accession>A0A9W8GQU6</accession>
<keyword evidence="3" id="KW-1185">Reference proteome</keyword>
<proteinExistence type="predicted"/>
<comment type="caution">
    <text evidence="2">The sequence shown here is derived from an EMBL/GenBank/DDBJ whole genome shotgun (WGS) entry which is preliminary data.</text>
</comment>
<reference evidence="2" key="1">
    <citation type="submission" date="2022-07" db="EMBL/GenBank/DDBJ databases">
        <title>Phylogenomic reconstructions and comparative analyses of Kickxellomycotina fungi.</title>
        <authorList>
            <person name="Reynolds N.K."/>
            <person name="Stajich J.E."/>
            <person name="Barry K."/>
            <person name="Grigoriev I.V."/>
            <person name="Crous P."/>
            <person name="Smith M.E."/>
        </authorList>
    </citation>
    <scope>NUCLEOTIDE SEQUENCE</scope>
    <source>
        <strain evidence="2">BCRC 34297</strain>
    </source>
</reference>
<dbReference type="OrthoDB" id="5587672at2759"/>
<evidence type="ECO:0000313" key="3">
    <source>
        <dbReference type="Proteomes" id="UP001140011"/>
    </source>
</evidence>
<evidence type="ECO:0000256" key="1">
    <source>
        <dbReference type="SAM" id="MobiDB-lite"/>
    </source>
</evidence>
<name>A0A9W8GQU6_9FUNG</name>
<gene>
    <name evidence="2" type="ORF">GGI19_005580</name>
</gene>
<dbReference type="EMBL" id="JANBUH010000750">
    <property type="protein sequence ID" value="KAJ2749588.1"/>
    <property type="molecule type" value="Genomic_DNA"/>
</dbReference>
<evidence type="ECO:0000313" key="2">
    <source>
        <dbReference type="EMBL" id="KAJ2749588.1"/>
    </source>
</evidence>